<dbReference type="SUPFAM" id="SSF53756">
    <property type="entry name" value="UDP-Glycosyltransferase/glycogen phosphorylase"/>
    <property type="match status" value="1"/>
</dbReference>
<proteinExistence type="predicted"/>
<dbReference type="EMBL" id="JAFEMC010000008">
    <property type="protein sequence ID" value="MBM6578458.1"/>
    <property type="molecule type" value="Genomic_DNA"/>
</dbReference>
<dbReference type="Gene3D" id="3.40.50.2000">
    <property type="entry name" value="Glycogen Phosphorylase B"/>
    <property type="match status" value="1"/>
</dbReference>
<comment type="caution">
    <text evidence="1">The sequence shown here is derived from an EMBL/GenBank/DDBJ whole genome shotgun (WGS) entry which is preliminary data.</text>
</comment>
<organism evidence="1 2">
    <name type="scientific">Sphingomonas longa</name>
    <dbReference type="NCBI Taxonomy" id="2778730"/>
    <lineage>
        <taxon>Bacteria</taxon>
        <taxon>Pseudomonadati</taxon>
        <taxon>Pseudomonadota</taxon>
        <taxon>Alphaproteobacteria</taxon>
        <taxon>Sphingomonadales</taxon>
        <taxon>Sphingomonadaceae</taxon>
        <taxon>Sphingomonas</taxon>
    </lineage>
</organism>
<keyword evidence="2" id="KW-1185">Reference proteome</keyword>
<evidence type="ECO:0000313" key="2">
    <source>
        <dbReference type="Proteomes" id="UP000763641"/>
    </source>
</evidence>
<dbReference type="Proteomes" id="UP000763641">
    <property type="component" value="Unassembled WGS sequence"/>
</dbReference>
<name>A0ABS2DC05_9SPHN</name>
<gene>
    <name evidence="1" type="ORF">ILT43_18920</name>
</gene>
<evidence type="ECO:0008006" key="3">
    <source>
        <dbReference type="Google" id="ProtNLM"/>
    </source>
</evidence>
<evidence type="ECO:0000313" key="1">
    <source>
        <dbReference type="EMBL" id="MBM6578458.1"/>
    </source>
</evidence>
<reference evidence="1 2" key="1">
    <citation type="submission" date="2020-12" db="EMBL/GenBank/DDBJ databases">
        <title>Sphingomonas sp.</title>
        <authorList>
            <person name="Kim M.K."/>
        </authorList>
    </citation>
    <scope>NUCLEOTIDE SEQUENCE [LARGE SCALE GENOMIC DNA]</scope>
    <source>
        <strain evidence="1 2">BT552</strain>
    </source>
</reference>
<accession>A0ABS2DC05</accession>
<dbReference type="RefSeq" id="WP_204200552.1">
    <property type="nucleotide sequence ID" value="NZ_JAFEMC010000008.1"/>
</dbReference>
<sequence>MGIRVRHQAREVNIFLFAIGARDRASSRLRVWDHVGPLAAQGNQVRVDSLVSVGANTLSARLAARIAGRLPAWIANFFWADAVVLQESLLLWPLALIKNLGKRRQIMFDFSDPVDRHGAGWKGRLRRTAFDMIVRHADVVMVENRSYIDLLRDRANVRAHFYGPIDASRYAAARARLAPRPASAPIRIGWTGSPGTYRFIAPLMRIIDGIAKDHPIEVMLIGVSAIDHVFRHAQLTLVPWNEDSEYTVVPSFDLGLFRLEDTEDAKWRGAGKLFIYMAAGVPFVASDFGIAHDLMVESQVGFGVADDAAWSSVLHCAITNHAARRSMVEQSLTFADAHLSYDTYRRHLMTNLRVAPPQGFQP</sequence>
<protein>
    <recommendedName>
        <fullName evidence="3">Glycosyltransferase</fullName>
    </recommendedName>
</protein>